<dbReference type="GO" id="GO:0009055">
    <property type="term" value="F:electron transfer activity"/>
    <property type="evidence" value="ECO:0007669"/>
    <property type="project" value="UniProtKB-UniRule"/>
</dbReference>
<feature type="domain" description="4Fe-4S ferredoxin-type" evidence="9">
    <location>
        <begin position="2"/>
        <end position="30"/>
    </location>
</feature>
<evidence type="ECO:0000259" key="9">
    <source>
        <dbReference type="PROSITE" id="PS51379"/>
    </source>
</evidence>
<evidence type="ECO:0000256" key="4">
    <source>
        <dbReference type="ARBA" id="ARBA00022982"/>
    </source>
</evidence>
<dbReference type="PANTHER" id="PTHR36923">
    <property type="entry name" value="FERREDOXIN"/>
    <property type="match status" value="1"/>
</dbReference>
<protein>
    <recommendedName>
        <fullName evidence="8">Ferredoxin</fullName>
    </recommendedName>
</protein>
<evidence type="ECO:0000256" key="3">
    <source>
        <dbReference type="ARBA" id="ARBA00022723"/>
    </source>
</evidence>
<dbReference type="InterPro" id="IPR051269">
    <property type="entry name" value="Fe-S_cluster_ET"/>
</dbReference>
<dbReference type="InterPro" id="IPR001080">
    <property type="entry name" value="3Fe4S_ferredoxin"/>
</dbReference>
<proteinExistence type="predicted"/>
<evidence type="ECO:0000256" key="6">
    <source>
        <dbReference type="ARBA" id="ARBA00023014"/>
    </source>
</evidence>
<dbReference type="EMBL" id="JACHIV010000001">
    <property type="protein sequence ID" value="MBB5070963.1"/>
    <property type="molecule type" value="Genomic_DNA"/>
</dbReference>
<keyword evidence="3 8" id="KW-0479">Metal-binding</keyword>
<evidence type="ECO:0000256" key="5">
    <source>
        <dbReference type="ARBA" id="ARBA00023004"/>
    </source>
</evidence>
<sequence length="65" mass="6827">MLKIIADTERCVGAGQCVLSAPDVFDQDDDGVVTLLDETPGAEHADDVRQAALICPSQAITVQEA</sequence>
<evidence type="ECO:0000313" key="10">
    <source>
        <dbReference type="EMBL" id="MBB5070963.1"/>
    </source>
</evidence>
<comment type="function">
    <text evidence="8">Ferredoxins are iron-sulfur proteins that transfer electrons in a wide variety of metabolic reactions.</text>
</comment>
<comment type="cofactor">
    <cofactor evidence="1">
        <name>[3Fe-4S] cluster</name>
        <dbReference type="ChEBI" id="CHEBI:21137"/>
    </cofactor>
</comment>
<evidence type="ECO:0000313" key="11">
    <source>
        <dbReference type="Proteomes" id="UP000580474"/>
    </source>
</evidence>
<keyword evidence="4 8" id="KW-0249">Electron transport</keyword>
<evidence type="ECO:0000256" key="2">
    <source>
        <dbReference type="ARBA" id="ARBA00022448"/>
    </source>
</evidence>
<accession>A0A840NLG1</accession>
<dbReference type="Proteomes" id="UP000580474">
    <property type="component" value="Unassembled WGS sequence"/>
</dbReference>
<dbReference type="RefSeq" id="WP_184480937.1">
    <property type="nucleotide sequence ID" value="NZ_JACHIV010000001.1"/>
</dbReference>
<dbReference type="Pfam" id="PF13370">
    <property type="entry name" value="Fer4_13"/>
    <property type="match status" value="1"/>
</dbReference>
<dbReference type="PROSITE" id="PS51379">
    <property type="entry name" value="4FE4S_FER_2"/>
    <property type="match status" value="1"/>
</dbReference>
<comment type="caution">
    <text evidence="10">The sequence shown here is derived from an EMBL/GenBank/DDBJ whole genome shotgun (WGS) entry which is preliminary data.</text>
</comment>
<dbReference type="GO" id="GO:0051538">
    <property type="term" value="F:3 iron, 4 sulfur cluster binding"/>
    <property type="evidence" value="ECO:0007669"/>
    <property type="project" value="UniProtKB-KW"/>
</dbReference>
<evidence type="ECO:0000256" key="1">
    <source>
        <dbReference type="ARBA" id="ARBA00001927"/>
    </source>
</evidence>
<dbReference type="InterPro" id="IPR017896">
    <property type="entry name" value="4Fe4S_Fe-S-bd"/>
</dbReference>
<dbReference type="AlphaFoldDB" id="A0A840NLG1"/>
<dbReference type="SUPFAM" id="SSF54862">
    <property type="entry name" value="4Fe-4S ferredoxins"/>
    <property type="match status" value="1"/>
</dbReference>
<dbReference type="PRINTS" id="PR00352">
    <property type="entry name" value="3FE4SFRDOXIN"/>
</dbReference>
<evidence type="ECO:0000256" key="8">
    <source>
        <dbReference type="RuleBase" id="RU368020"/>
    </source>
</evidence>
<gene>
    <name evidence="10" type="ORF">BJ969_004051</name>
</gene>
<keyword evidence="6 8" id="KW-0411">Iron-sulfur</keyword>
<organism evidence="10 11">
    <name type="scientific">Saccharopolyspora gloriosae</name>
    <dbReference type="NCBI Taxonomy" id="455344"/>
    <lineage>
        <taxon>Bacteria</taxon>
        <taxon>Bacillati</taxon>
        <taxon>Actinomycetota</taxon>
        <taxon>Actinomycetes</taxon>
        <taxon>Pseudonocardiales</taxon>
        <taxon>Pseudonocardiaceae</taxon>
        <taxon>Saccharopolyspora</taxon>
    </lineage>
</organism>
<dbReference type="PANTHER" id="PTHR36923:SF3">
    <property type="entry name" value="FERREDOXIN"/>
    <property type="match status" value="1"/>
</dbReference>
<keyword evidence="2 8" id="KW-0813">Transport</keyword>
<keyword evidence="7" id="KW-0003">3Fe-4S</keyword>
<evidence type="ECO:0000256" key="7">
    <source>
        <dbReference type="ARBA" id="ARBA00023291"/>
    </source>
</evidence>
<dbReference type="Gene3D" id="3.30.70.20">
    <property type="match status" value="1"/>
</dbReference>
<keyword evidence="11" id="KW-1185">Reference proteome</keyword>
<reference evidence="10 11" key="1">
    <citation type="submission" date="2020-08" db="EMBL/GenBank/DDBJ databases">
        <title>Sequencing the genomes of 1000 actinobacteria strains.</title>
        <authorList>
            <person name="Klenk H.-P."/>
        </authorList>
    </citation>
    <scope>NUCLEOTIDE SEQUENCE [LARGE SCALE GENOMIC DNA]</scope>
    <source>
        <strain evidence="10 11">DSM 45582</strain>
    </source>
</reference>
<dbReference type="GO" id="GO:0005506">
    <property type="term" value="F:iron ion binding"/>
    <property type="evidence" value="ECO:0007669"/>
    <property type="project" value="UniProtKB-UniRule"/>
</dbReference>
<name>A0A840NLG1_9PSEU</name>
<keyword evidence="5 8" id="KW-0408">Iron</keyword>